<evidence type="ECO:0000313" key="2">
    <source>
        <dbReference type="EMBL" id="GLR86626.1"/>
    </source>
</evidence>
<reference evidence="3" key="1">
    <citation type="journal article" date="2019" name="Int. J. Syst. Evol. Microbiol.">
        <title>The Global Catalogue of Microorganisms (GCM) 10K type strain sequencing project: providing services to taxonomists for standard genome sequencing and annotation.</title>
        <authorList>
            <consortium name="The Broad Institute Genomics Platform"/>
            <consortium name="The Broad Institute Genome Sequencing Center for Infectious Disease"/>
            <person name="Wu L."/>
            <person name="Ma J."/>
        </authorList>
    </citation>
    <scope>NUCLEOTIDE SEQUENCE [LARGE SCALE GENOMIC DNA]</scope>
    <source>
        <strain evidence="3">NBRC 102520</strain>
    </source>
</reference>
<dbReference type="Proteomes" id="UP001156905">
    <property type="component" value="Unassembled WGS sequence"/>
</dbReference>
<evidence type="ECO:0008006" key="4">
    <source>
        <dbReference type="Google" id="ProtNLM"/>
    </source>
</evidence>
<dbReference type="EMBL" id="BSOW01000011">
    <property type="protein sequence ID" value="GLR86626.1"/>
    <property type="molecule type" value="Genomic_DNA"/>
</dbReference>
<proteinExistence type="predicted"/>
<keyword evidence="3" id="KW-1185">Reference proteome</keyword>
<organism evidence="2 3">
    <name type="scientific">Bradyrhizobium iriomotense</name>
    <dbReference type="NCBI Taxonomy" id="441950"/>
    <lineage>
        <taxon>Bacteria</taxon>
        <taxon>Pseudomonadati</taxon>
        <taxon>Pseudomonadota</taxon>
        <taxon>Alphaproteobacteria</taxon>
        <taxon>Hyphomicrobiales</taxon>
        <taxon>Nitrobacteraceae</taxon>
        <taxon>Bradyrhizobium</taxon>
    </lineage>
</organism>
<dbReference type="SUPFAM" id="SSF51604">
    <property type="entry name" value="Enolase C-terminal domain-like"/>
    <property type="match status" value="1"/>
</dbReference>
<feature type="region of interest" description="Disordered" evidence="1">
    <location>
        <begin position="1"/>
        <end position="33"/>
    </location>
</feature>
<protein>
    <recommendedName>
        <fullName evidence="4">Mandelate racemase</fullName>
    </recommendedName>
</protein>
<sequence>MGRGCLRWQDSPRGKNPHPALRADLSRKRERRVSRGRTARLKFTLLRWNTMPPRLKLREIALFERPVHFARPFRFGAVTVNATPQLFVRVEIEVEGKGTAVGASAEMMVPKWFDKRPELSPAQTVDGLRRSLQIARGLYLAQTGFLTAFDRHAGCVGAQVAACAKESIPALAAAFGPAEIDKAILDALLRGVETNFFDGMASNIAGIDARLSPDLDEGDIERFLVLAHQHRSERVAIRHTVGLDDKVEGDGGVADPKQNAGARYFKLKLGGDPEADAARLIRIGSQLAMLPHHYSVTLDGNEQYADLSALDALVDRLERDSALEPIIGSLQYIEQPLPRDITQRTPLGALRRRDFIIDEADDSYDAWPTAYKLGYSGVSSKSCKGLYKSIVNAARMIARDMDRAECFMTGEDLTCQPGLALQQDLALGALLCLEHAERNGHHYVDGFGEAPAAEAQAFAAAHPDLYADAGQGIRLSIRDGDLLTGSLATPGFATSVHPNWSALRPLEQPTSPWEQLA</sequence>
<name>A0ABQ6AZI5_9BRAD</name>
<comment type="caution">
    <text evidence="2">The sequence shown here is derived from an EMBL/GenBank/DDBJ whole genome shotgun (WGS) entry which is preliminary data.</text>
</comment>
<evidence type="ECO:0000313" key="3">
    <source>
        <dbReference type="Proteomes" id="UP001156905"/>
    </source>
</evidence>
<accession>A0ABQ6AZI5</accession>
<dbReference type="Gene3D" id="3.20.20.120">
    <property type="entry name" value="Enolase-like C-terminal domain"/>
    <property type="match status" value="1"/>
</dbReference>
<gene>
    <name evidence="2" type="ORF">GCM10007857_33370</name>
</gene>
<dbReference type="InterPro" id="IPR036849">
    <property type="entry name" value="Enolase-like_C_sf"/>
</dbReference>
<evidence type="ECO:0000256" key="1">
    <source>
        <dbReference type="SAM" id="MobiDB-lite"/>
    </source>
</evidence>